<organism evidence="1 2">
    <name type="scientific">Flectobacillus roseus</name>
    <dbReference type="NCBI Taxonomy" id="502259"/>
    <lineage>
        <taxon>Bacteria</taxon>
        <taxon>Pseudomonadati</taxon>
        <taxon>Bacteroidota</taxon>
        <taxon>Cytophagia</taxon>
        <taxon>Cytophagales</taxon>
        <taxon>Flectobacillaceae</taxon>
        <taxon>Flectobacillus</taxon>
    </lineage>
</organism>
<protein>
    <submittedName>
        <fullName evidence="1">Uncharacterized protein</fullName>
    </submittedName>
</protein>
<dbReference type="EMBL" id="JASHIF010000002">
    <property type="protein sequence ID" value="MDI9858374.1"/>
    <property type="molecule type" value="Genomic_DNA"/>
</dbReference>
<keyword evidence="2" id="KW-1185">Reference proteome</keyword>
<evidence type="ECO:0000313" key="1">
    <source>
        <dbReference type="EMBL" id="MDI9858374.1"/>
    </source>
</evidence>
<sequence>MAQPKNLGFDPAEIAQLKQECQEAGQKFVYFEDELNDEPDNVEEFVHVQFVGEYKGQEVIYDAVLYTLRLHYSSVVFEAAEKKAVKAFPKYVPMDQRSAKYKPNEALDEEVDIFIAEVIDEMEENEEIKLSEHIEIDEDFEYGIGIDVCLNVDEISEEVVTKFVDDFLTGSIRLDPTLYSFKTDHDE</sequence>
<evidence type="ECO:0000313" key="2">
    <source>
        <dbReference type="Proteomes" id="UP001236507"/>
    </source>
</evidence>
<dbReference type="RefSeq" id="WP_095165987.1">
    <property type="nucleotide sequence ID" value="NZ_JASHIF010000002.1"/>
</dbReference>
<accession>A0ABT6Y486</accession>
<reference evidence="1 2" key="1">
    <citation type="submission" date="2023-05" db="EMBL/GenBank/DDBJ databases">
        <title>Novel species of genus Flectobacillus isolated from stream in China.</title>
        <authorList>
            <person name="Lu H."/>
        </authorList>
    </citation>
    <scope>NUCLEOTIDE SEQUENCE [LARGE SCALE GENOMIC DNA]</scope>
    <source>
        <strain evidence="1 2">KCTC 42575</strain>
    </source>
</reference>
<gene>
    <name evidence="1" type="ORF">QM524_04020</name>
</gene>
<proteinExistence type="predicted"/>
<dbReference type="Proteomes" id="UP001236507">
    <property type="component" value="Unassembled WGS sequence"/>
</dbReference>
<comment type="caution">
    <text evidence="1">The sequence shown here is derived from an EMBL/GenBank/DDBJ whole genome shotgun (WGS) entry which is preliminary data.</text>
</comment>
<name>A0ABT6Y486_9BACT</name>